<dbReference type="Proteomes" id="UP000664167">
    <property type="component" value="Unassembled WGS sequence"/>
</dbReference>
<comment type="function">
    <text evidence="10">F(1)F(0) ATP synthase produces ATP from ADP in the presence of a proton or sodium gradient. F-type ATPases consist of two structural domains, F(1) containing the extramembraneous catalytic core and F(0) containing the membrane proton channel, linked together by a central stalk and a peripheral stalk. During catalysis, ATP synthesis in the catalytic domain of F(1) is coupled via a rotary mechanism of the central stalk subunits to proton translocation.</text>
</comment>
<sequence>MQTHAMDLGPLKPENNELLLGVVLFALLYLVLAKVLLPRIARTIADRDDAIHGQQERAEDLRAQAEEIHAEYQAALAAARHDASRIRQQGKEEGAAAIAEA</sequence>
<comment type="similarity">
    <text evidence="1 12">Belongs to the ATPase B chain family.</text>
</comment>
<keyword evidence="8 14" id="KW-0472">Membrane</keyword>
<accession>A0A939F6I0</accession>
<evidence type="ECO:0000256" key="7">
    <source>
        <dbReference type="ARBA" id="ARBA00023065"/>
    </source>
</evidence>
<dbReference type="GO" id="GO:0045259">
    <property type="term" value="C:proton-transporting ATP synthase complex"/>
    <property type="evidence" value="ECO:0007669"/>
    <property type="project" value="UniProtKB-KW"/>
</dbReference>
<dbReference type="AlphaFoldDB" id="A0A939F6I0"/>
<evidence type="ECO:0000256" key="9">
    <source>
        <dbReference type="ARBA" id="ARBA00023310"/>
    </source>
</evidence>
<feature type="coiled-coil region" evidence="13">
    <location>
        <begin position="51"/>
        <end position="82"/>
    </location>
</feature>
<evidence type="ECO:0000256" key="13">
    <source>
        <dbReference type="SAM" id="Coils"/>
    </source>
</evidence>
<dbReference type="InterPro" id="IPR050059">
    <property type="entry name" value="ATP_synthase_B_chain"/>
</dbReference>
<evidence type="ECO:0000256" key="12">
    <source>
        <dbReference type="RuleBase" id="RU003848"/>
    </source>
</evidence>
<keyword evidence="6 14" id="KW-1133">Transmembrane helix</keyword>
<keyword evidence="9" id="KW-0066">ATP synthesis</keyword>
<dbReference type="PANTHER" id="PTHR33445:SF1">
    <property type="entry name" value="ATP SYNTHASE SUBUNIT B"/>
    <property type="match status" value="1"/>
</dbReference>
<evidence type="ECO:0000256" key="2">
    <source>
        <dbReference type="ARBA" id="ARBA00022448"/>
    </source>
</evidence>
<evidence type="ECO:0000256" key="10">
    <source>
        <dbReference type="ARBA" id="ARBA00025198"/>
    </source>
</evidence>
<evidence type="ECO:0000256" key="4">
    <source>
        <dbReference type="ARBA" id="ARBA00022692"/>
    </source>
</evidence>
<keyword evidence="3 12" id="KW-0138">CF(0)</keyword>
<evidence type="ECO:0000256" key="14">
    <source>
        <dbReference type="SAM" id="Phobius"/>
    </source>
</evidence>
<reference evidence="15" key="1">
    <citation type="submission" date="2021-03" db="EMBL/GenBank/DDBJ databases">
        <title>Streptomyces poriferae sp. nov., a novel marine sponge-derived Actinobacteria species with anti-MRSA activity.</title>
        <authorList>
            <person name="Sandoval-Powers M."/>
            <person name="Kralova S."/>
            <person name="Nguyen G.-S."/>
            <person name="Fawwal D."/>
            <person name="Degnes K."/>
            <person name="Klinkenberg G."/>
            <person name="Sletta H."/>
            <person name="Wentzel A."/>
            <person name="Liles M.R."/>
        </authorList>
    </citation>
    <scope>NUCLEOTIDE SEQUENCE</scope>
    <source>
        <strain evidence="15">DSM 41794</strain>
    </source>
</reference>
<evidence type="ECO:0000256" key="1">
    <source>
        <dbReference type="ARBA" id="ARBA00005513"/>
    </source>
</evidence>
<protein>
    <submittedName>
        <fullName evidence="15">ATP synthase F0 subunit B</fullName>
    </submittedName>
</protein>
<evidence type="ECO:0000256" key="5">
    <source>
        <dbReference type="ARBA" id="ARBA00022781"/>
    </source>
</evidence>
<feature type="non-terminal residue" evidence="15">
    <location>
        <position position="101"/>
    </location>
</feature>
<name>A0A939F6I0_9ACTN</name>
<dbReference type="GO" id="GO:0046961">
    <property type="term" value="F:proton-transporting ATPase activity, rotational mechanism"/>
    <property type="evidence" value="ECO:0007669"/>
    <property type="project" value="TreeGrafter"/>
</dbReference>
<evidence type="ECO:0000313" key="15">
    <source>
        <dbReference type="EMBL" id="MBO0512818.1"/>
    </source>
</evidence>
<feature type="transmembrane region" description="Helical" evidence="14">
    <location>
        <begin position="18"/>
        <end position="37"/>
    </location>
</feature>
<evidence type="ECO:0000256" key="3">
    <source>
        <dbReference type="ARBA" id="ARBA00022547"/>
    </source>
</evidence>
<organism evidence="15 16">
    <name type="scientific">Streptomyces beijiangensis</name>
    <dbReference type="NCBI Taxonomy" id="163361"/>
    <lineage>
        <taxon>Bacteria</taxon>
        <taxon>Bacillati</taxon>
        <taxon>Actinomycetota</taxon>
        <taxon>Actinomycetes</taxon>
        <taxon>Kitasatosporales</taxon>
        <taxon>Streptomycetaceae</taxon>
        <taxon>Streptomyces</taxon>
    </lineage>
</organism>
<dbReference type="Pfam" id="PF00430">
    <property type="entry name" value="ATP-synt_B"/>
    <property type="match status" value="1"/>
</dbReference>
<keyword evidence="13" id="KW-0175">Coiled coil</keyword>
<keyword evidence="2 12" id="KW-0813">Transport</keyword>
<evidence type="ECO:0000256" key="6">
    <source>
        <dbReference type="ARBA" id="ARBA00022989"/>
    </source>
</evidence>
<dbReference type="GO" id="GO:0012505">
    <property type="term" value="C:endomembrane system"/>
    <property type="evidence" value="ECO:0007669"/>
    <property type="project" value="UniProtKB-SubCell"/>
</dbReference>
<dbReference type="PANTHER" id="PTHR33445">
    <property type="entry name" value="ATP SYNTHASE SUBUNIT B', CHLOROPLASTIC"/>
    <property type="match status" value="1"/>
</dbReference>
<dbReference type="InterPro" id="IPR002146">
    <property type="entry name" value="ATP_synth_b/b'su_bac/chlpt"/>
</dbReference>
<keyword evidence="16" id="KW-1185">Reference proteome</keyword>
<gene>
    <name evidence="15" type="ORF">J0695_13515</name>
</gene>
<dbReference type="GO" id="GO:0015986">
    <property type="term" value="P:proton motive force-driven ATP synthesis"/>
    <property type="evidence" value="ECO:0007669"/>
    <property type="project" value="InterPro"/>
</dbReference>
<dbReference type="EMBL" id="JAFLRJ010000119">
    <property type="protein sequence ID" value="MBO0512818.1"/>
    <property type="molecule type" value="Genomic_DNA"/>
</dbReference>
<evidence type="ECO:0000256" key="11">
    <source>
        <dbReference type="ARBA" id="ARBA00037847"/>
    </source>
</evidence>
<keyword evidence="4 12" id="KW-0812">Transmembrane</keyword>
<keyword evidence="5 12" id="KW-0375">Hydrogen ion transport</keyword>
<proteinExistence type="inferred from homology"/>
<comment type="subcellular location">
    <subcellularLocation>
        <location evidence="11">Endomembrane system</location>
        <topology evidence="11">Single-pass membrane protein</topology>
    </subcellularLocation>
</comment>
<comment type="caution">
    <text evidence="15">The sequence shown here is derived from an EMBL/GenBank/DDBJ whole genome shotgun (WGS) entry which is preliminary data.</text>
</comment>
<dbReference type="CDD" id="cd06503">
    <property type="entry name" value="ATP-synt_Fo_b"/>
    <property type="match status" value="1"/>
</dbReference>
<evidence type="ECO:0000256" key="8">
    <source>
        <dbReference type="ARBA" id="ARBA00023136"/>
    </source>
</evidence>
<keyword evidence="7 12" id="KW-0406">Ion transport</keyword>
<dbReference type="RefSeq" id="WP_206962252.1">
    <property type="nucleotide sequence ID" value="NZ_JAFLRJ010000119.1"/>
</dbReference>
<evidence type="ECO:0000313" key="16">
    <source>
        <dbReference type="Proteomes" id="UP000664167"/>
    </source>
</evidence>